<comment type="similarity">
    <text evidence="1">Belongs to the ATG14 family.</text>
</comment>
<feature type="region of interest" description="Disordered" evidence="5">
    <location>
        <begin position="311"/>
        <end position="377"/>
    </location>
</feature>
<evidence type="ECO:0000256" key="3">
    <source>
        <dbReference type="ARBA" id="ARBA00023054"/>
    </source>
</evidence>
<dbReference type="PANTHER" id="PTHR15157:SF5">
    <property type="entry name" value="UV RADIATION RESISTANCE-ASSOCIATED GENE PROTEIN"/>
    <property type="match status" value="1"/>
</dbReference>
<proteinExistence type="inferred from homology"/>
<reference evidence="6 7" key="1">
    <citation type="journal article" date="2012" name="Science">
        <title>The Paleozoic origin of enzymatic lignin decomposition reconstructed from 31 fungal genomes.</title>
        <authorList>
            <person name="Floudas D."/>
            <person name="Binder M."/>
            <person name="Riley R."/>
            <person name="Barry K."/>
            <person name="Blanchette R.A."/>
            <person name="Henrissat B."/>
            <person name="Martinez A.T."/>
            <person name="Otillar R."/>
            <person name="Spatafora J.W."/>
            <person name="Yadav J.S."/>
            <person name="Aerts A."/>
            <person name="Benoit I."/>
            <person name="Boyd A."/>
            <person name="Carlson A."/>
            <person name="Copeland A."/>
            <person name="Coutinho P.M."/>
            <person name="de Vries R.P."/>
            <person name="Ferreira P."/>
            <person name="Findley K."/>
            <person name="Foster B."/>
            <person name="Gaskell J."/>
            <person name="Glotzer D."/>
            <person name="Gorecki P."/>
            <person name="Heitman J."/>
            <person name="Hesse C."/>
            <person name="Hori C."/>
            <person name="Igarashi K."/>
            <person name="Jurgens J.A."/>
            <person name="Kallen N."/>
            <person name="Kersten P."/>
            <person name="Kohler A."/>
            <person name="Kuees U."/>
            <person name="Kumar T.K.A."/>
            <person name="Kuo A."/>
            <person name="LaButti K."/>
            <person name="Larrondo L.F."/>
            <person name="Lindquist E."/>
            <person name="Ling A."/>
            <person name="Lombard V."/>
            <person name="Lucas S."/>
            <person name="Lundell T."/>
            <person name="Martin R."/>
            <person name="McLaughlin D.J."/>
            <person name="Morgenstern I."/>
            <person name="Morin E."/>
            <person name="Murat C."/>
            <person name="Nagy L.G."/>
            <person name="Nolan M."/>
            <person name="Ohm R.A."/>
            <person name="Patyshakuliyeva A."/>
            <person name="Rokas A."/>
            <person name="Ruiz-Duenas F.J."/>
            <person name="Sabat G."/>
            <person name="Salamov A."/>
            <person name="Samejima M."/>
            <person name="Schmutz J."/>
            <person name="Slot J.C."/>
            <person name="St John F."/>
            <person name="Stenlid J."/>
            <person name="Sun H."/>
            <person name="Sun S."/>
            <person name="Syed K."/>
            <person name="Tsang A."/>
            <person name="Wiebenga A."/>
            <person name="Young D."/>
            <person name="Pisabarro A."/>
            <person name="Eastwood D.C."/>
            <person name="Martin F."/>
            <person name="Cullen D."/>
            <person name="Grigoriev I.V."/>
            <person name="Hibbett D.S."/>
        </authorList>
    </citation>
    <scope>NUCLEOTIDE SEQUENCE [LARGE SCALE GENOMIC DNA]</scope>
    <source>
        <strain evidence="6 7">DJM-731 SS1</strain>
    </source>
</reference>
<evidence type="ECO:0000256" key="1">
    <source>
        <dbReference type="ARBA" id="ARBA00009574"/>
    </source>
</evidence>
<organism evidence="6 7">
    <name type="scientific">Dacryopinax primogenitus (strain DJM 731)</name>
    <name type="common">Brown rot fungus</name>
    <dbReference type="NCBI Taxonomy" id="1858805"/>
    <lineage>
        <taxon>Eukaryota</taxon>
        <taxon>Fungi</taxon>
        <taxon>Dikarya</taxon>
        <taxon>Basidiomycota</taxon>
        <taxon>Agaricomycotina</taxon>
        <taxon>Dacrymycetes</taxon>
        <taxon>Dacrymycetales</taxon>
        <taxon>Dacrymycetaceae</taxon>
        <taxon>Dacryopinax</taxon>
    </lineage>
</organism>
<evidence type="ECO:0000256" key="5">
    <source>
        <dbReference type="SAM" id="MobiDB-lite"/>
    </source>
</evidence>
<dbReference type="OrthoDB" id="72772at2759"/>
<dbReference type="Pfam" id="PF10186">
    <property type="entry name" value="ATG14"/>
    <property type="match status" value="1"/>
</dbReference>
<dbReference type="GO" id="GO:0000149">
    <property type="term" value="F:SNARE binding"/>
    <property type="evidence" value="ECO:0007669"/>
    <property type="project" value="TreeGrafter"/>
</dbReference>
<protein>
    <recommendedName>
        <fullName evidence="2">Autophagy-related protein 14</fullName>
    </recommendedName>
</protein>
<dbReference type="AlphaFoldDB" id="M5GF42"/>
<feature type="compositionally biased region" description="Acidic residues" evidence="5">
    <location>
        <begin position="466"/>
        <end position="488"/>
    </location>
</feature>
<evidence type="ECO:0000313" key="6">
    <source>
        <dbReference type="EMBL" id="EJU05952.1"/>
    </source>
</evidence>
<dbReference type="RefSeq" id="XP_040632846.1">
    <property type="nucleotide sequence ID" value="XM_040769510.1"/>
</dbReference>
<dbReference type="GO" id="GO:0000323">
    <property type="term" value="C:lytic vacuole"/>
    <property type="evidence" value="ECO:0007669"/>
    <property type="project" value="TreeGrafter"/>
</dbReference>
<dbReference type="GeneID" id="63684572"/>
<accession>M5GF42</accession>
<evidence type="ECO:0000256" key="4">
    <source>
        <dbReference type="SAM" id="Coils"/>
    </source>
</evidence>
<dbReference type="STRING" id="1858805.M5GF42"/>
<feature type="coiled-coil region" evidence="4">
    <location>
        <begin position="104"/>
        <end position="134"/>
    </location>
</feature>
<feature type="compositionally biased region" description="Low complexity" evidence="5">
    <location>
        <begin position="334"/>
        <end position="374"/>
    </location>
</feature>
<feature type="compositionally biased region" description="Basic and acidic residues" evidence="5">
    <location>
        <begin position="1"/>
        <end position="13"/>
    </location>
</feature>
<dbReference type="EMBL" id="JH795855">
    <property type="protein sequence ID" value="EJU05952.1"/>
    <property type="molecule type" value="Genomic_DNA"/>
</dbReference>
<feature type="region of interest" description="Disordered" evidence="5">
    <location>
        <begin position="1"/>
        <end position="24"/>
    </location>
</feature>
<evidence type="ECO:0000313" key="7">
    <source>
        <dbReference type="Proteomes" id="UP000030653"/>
    </source>
</evidence>
<dbReference type="PANTHER" id="PTHR15157">
    <property type="entry name" value="UV RADIATION RESISTANCE-ASSOCIATED GENE PROTEIN"/>
    <property type="match status" value="1"/>
</dbReference>
<dbReference type="InterPro" id="IPR018791">
    <property type="entry name" value="UV_resistance/autophagy_Atg14"/>
</dbReference>
<evidence type="ECO:0000256" key="2">
    <source>
        <dbReference type="ARBA" id="ARBA00013807"/>
    </source>
</evidence>
<keyword evidence="3 4" id="KW-0175">Coiled coil</keyword>
<dbReference type="Proteomes" id="UP000030653">
    <property type="component" value="Unassembled WGS sequence"/>
</dbReference>
<dbReference type="HOGENOM" id="CLU_515812_0_0_1"/>
<dbReference type="GO" id="GO:0032991">
    <property type="term" value="C:protein-containing complex"/>
    <property type="evidence" value="ECO:0007669"/>
    <property type="project" value="UniProtKB-ARBA"/>
</dbReference>
<sequence length="528" mass="56922">MIRDEGDDSEKNARNHRKRDGPKRGAAFADLVSLASLQAVVDDTRASVDQIALSAEKVLRDPQSLILMRRRVAEQEEWRRVVRNQAEEVKERCRKVSDDILVKSKQLEERRQQLARARELHQAEVAAAQALEEEVTSARSTLVQTSAPIPILRASLARTLDFIFPIQPLDPASLLFTILDCPLPVPLPSSPTPPLSLPDQPGVTEDSVASALGFVAQVVYLLAAYEGVYLPYGITCAGSRSVIRDPISEMRGPRAFPLYSRGVEQYRFEYAVYLLNKDIELLMMRRNLRALDLRHTLPNLKNLMLTLTSGKEPDHLQKRHHPSRSVDSLLDVEPLPSTTGSGSGSAPSSPSLPSITLTGTSSAPSAASVPPSSSKRPFLSPLAAMLRSRYAGGGFLRPAVAERTASGTEISPAEVALGEDVLAVPEGVGAASPLPVPEGAGEGVESLELGDGESKESSEVASSALAEEDEDGPGEELEDVEEEDEEDTLTPTAATANGKDTFLEKSLRGNGHTPLSPVREVGVEGETR</sequence>
<name>M5GF42_DACPD</name>
<feature type="region of interest" description="Disordered" evidence="5">
    <location>
        <begin position="428"/>
        <end position="528"/>
    </location>
</feature>
<gene>
    <name evidence="6" type="ORF">DACRYDRAFT_112777</name>
</gene>
<keyword evidence="7" id="KW-1185">Reference proteome</keyword>
<dbReference type="GO" id="GO:0035493">
    <property type="term" value="P:SNARE complex assembly"/>
    <property type="evidence" value="ECO:0007669"/>
    <property type="project" value="TreeGrafter"/>
</dbReference>
<dbReference type="GO" id="GO:0005768">
    <property type="term" value="C:endosome"/>
    <property type="evidence" value="ECO:0007669"/>
    <property type="project" value="TreeGrafter"/>
</dbReference>